<dbReference type="SUPFAM" id="SSF51735">
    <property type="entry name" value="NAD(P)-binding Rossmann-fold domains"/>
    <property type="match status" value="1"/>
</dbReference>
<dbReference type="InterPro" id="IPR002347">
    <property type="entry name" value="SDR_fam"/>
</dbReference>
<dbReference type="OrthoDB" id="9786435at2"/>
<reference evidence="4 5" key="1">
    <citation type="submission" date="2016-01" db="EMBL/GenBank/DDBJ databases">
        <authorList>
            <person name="Oliw E.H."/>
        </authorList>
    </citation>
    <scope>NUCLEOTIDE SEQUENCE [LARGE SCALE GENOMIC DNA]</scope>
    <source>
        <strain evidence="4">LMG 27134</strain>
    </source>
</reference>
<evidence type="ECO:0000313" key="4">
    <source>
        <dbReference type="EMBL" id="SAL61279.1"/>
    </source>
</evidence>
<dbReference type="InterPro" id="IPR050259">
    <property type="entry name" value="SDR"/>
</dbReference>
<dbReference type="GO" id="GO:0032787">
    <property type="term" value="P:monocarboxylic acid metabolic process"/>
    <property type="evidence" value="ECO:0007669"/>
    <property type="project" value="UniProtKB-ARBA"/>
</dbReference>
<accession>A0A158IYS8</accession>
<name>A0A158IYS8_9BURK</name>
<dbReference type="PROSITE" id="PS00061">
    <property type="entry name" value="ADH_SHORT"/>
    <property type="match status" value="1"/>
</dbReference>
<gene>
    <name evidence="4" type="ORF">AWB69_06811</name>
</gene>
<dbReference type="InterPro" id="IPR020904">
    <property type="entry name" value="Sc_DH/Rdtase_CS"/>
</dbReference>
<sequence length="260" mass="27132">MNTDTHPLDGQHAVVTGGGSGIGAAIAHALVTAGAQVTLMGRDAARLAYQAEVLSEAGTVHVQSVDVTSADSVAAAFAAVREHGVIDILVNNAGQAEAAPFAKTDLALWKRMLDVNLTGVFLCTQEVLPAMLERRSGRIVNVASTAGQVGYAYVAAYCAAKHGVIGMTRSLALEVATRGVTVNAVCPGYTETGLLDQSIEKIIAQTGRSEDEAREALLRSNPQRRFVMPDEVASSALWLCLPESRSITGQTISISGGEVM</sequence>
<dbReference type="InterPro" id="IPR057326">
    <property type="entry name" value="KR_dom"/>
</dbReference>
<dbReference type="Proteomes" id="UP000054683">
    <property type="component" value="Unassembled WGS sequence"/>
</dbReference>
<dbReference type="PANTHER" id="PTHR42879:SF2">
    <property type="entry name" value="3-OXOACYL-[ACYL-CARRIER-PROTEIN] REDUCTASE FABG"/>
    <property type="match status" value="1"/>
</dbReference>
<comment type="similarity">
    <text evidence="1 2">Belongs to the short-chain dehydrogenases/reductases (SDR) family.</text>
</comment>
<evidence type="ECO:0000256" key="2">
    <source>
        <dbReference type="RuleBase" id="RU000363"/>
    </source>
</evidence>
<dbReference type="PANTHER" id="PTHR42879">
    <property type="entry name" value="3-OXOACYL-(ACYL-CARRIER-PROTEIN) REDUCTASE"/>
    <property type="match status" value="1"/>
</dbReference>
<protein>
    <submittedName>
        <fullName evidence="4">3-oxoacyl-[acyl-carrier-protein] reductase</fullName>
    </submittedName>
</protein>
<evidence type="ECO:0000259" key="3">
    <source>
        <dbReference type="SMART" id="SM00822"/>
    </source>
</evidence>
<dbReference type="SMART" id="SM00822">
    <property type="entry name" value="PKS_KR"/>
    <property type="match status" value="1"/>
</dbReference>
<dbReference type="AlphaFoldDB" id="A0A158IYS8"/>
<dbReference type="NCBIfam" id="NF009466">
    <property type="entry name" value="PRK12826.1-2"/>
    <property type="match status" value="1"/>
</dbReference>
<dbReference type="InterPro" id="IPR036291">
    <property type="entry name" value="NAD(P)-bd_dom_sf"/>
</dbReference>
<organism evidence="4 5">
    <name type="scientific">Caballeronia udeis</name>
    <dbReference type="NCBI Taxonomy" id="1232866"/>
    <lineage>
        <taxon>Bacteria</taxon>
        <taxon>Pseudomonadati</taxon>
        <taxon>Pseudomonadota</taxon>
        <taxon>Betaproteobacteria</taxon>
        <taxon>Burkholderiales</taxon>
        <taxon>Burkholderiaceae</taxon>
        <taxon>Caballeronia</taxon>
    </lineage>
</organism>
<proteinExistence type="inferred from homology"/>
<dbReference type="Gene3D" id="3.40.50.720">
    <property type="entry name" value="NAD(P)-binding Rossmann-like Domain"/>
    <property type="match status" value="1"/>
</dbReference>
<evidence type="ECO:0000256" key="1">
    <source>
        <dbReference type="ARBA" id="ARBA00006484"/>
    </source>
</evidence>
<dbReference type="CDD" id="cd05233">
    <property type="entry name" value="SDR_c"/>
    <property type="match status" value="1"/>
</dbReference>
<dbReference type="RefSeq" id="WP_062091046.1">
    <property type="nucleotide sequence ID" value="NZ_FCOK02000064.1"/>
</dbReference>
<dbReference type="Pfam" id="PF00106">
    <property type="entry name" value="adh_short"/>
    <property type="match status" value="1"/>
</dbReference>
<dbReference type="EMBL" id="FCOK02000064">
    <property type="protein sequence ID" value="SAL61279.1"/>
    <property type="molecule type" value="Genomic_DNA"/>
</dbReference>
<evidence type="ECO:0000313" key="5">
    <source>
        <dbReference type="Proteomes" id="UP000054683"/>
    </source>
</evidence>
<dbReference type="PRINTS" id="PR00080">
    <property type="entry name" value="SDRFAMILY"/>
</dbReference>
<feature type="domain" description="Ketoreductase" evidence="3">
    <location>
        <begin position="11"/>
        <end position="188"/>
    </location>
</feature>
<dbReference type="FunFam" id="3.40.50.720:FF:000084">
    <property type="entry name" value="Short-chain dehydrogenase reductase"/>
    <property type="match status" value="1"/>
</dbReference>
<dbReference type="PRINTS" id="PR00081">
    <property type="entry name" value="GDHRDH"/>
</dbReference>